<organism evidence="2 3">
    <name type="scientific">Papaver nudicaule</name>
    <name type="common">Iceland poppy</name>
    <dbReference type="NCBI Taxonomy" id="74823"/>
    <lineage>
        <taxon>Eukaryota</taxon>
        <taxon>Viridiplantae</taxon>
        <taxon>Streptophyta</taxon>
        <taxon>Embryophyta</taxon>
        <taxon>Tracheophyta</taxon>
        <taxon>Spermatophyta</taxon>
        <taxon>Magnoliopsida</taxon>
        <taxon>Ranunculales</taxon>
        <taxon>Papaveraceae</taxon>
        <taxon>Papaveroideae</taxon>
        <taxon>Papaver</taxon>
    </lineage>
</organism>
<reference evidence="2" key="1">
    <citation type="submission" date="2022-03" db="EMBL/GenBank/DDBJ databases">
        <title>A functionally conserved STORR gene fusion in Papaver species that diverged 16.8 million years ago.</title>
        <authorList>
            <person name="Catania T."/>
        </authorList>
    </citation>
    <scope>NUCLEOTIDE SEQUENCE</scope>
    <source>
        <strain evidence="2">S-191538</strain>
    </source>
</reference>
<comment type="caution">
    <text evidence="2">The sequence shown here is derived from an EMBL/GenBank/DDBJ whole genome shotgun (WGS) entry which is preliminary data.</text>
</comment>
<keyword evidence="3" id="KW-1185">Reference proteome</keyword>
<feature type="compositionally biased region" description="Polar residues" evidence="1">
    <location>
        <begin position="86"/>
        <end position="109"/>
    </location>
</feature>
<evidence type="ECO:0000313" key="2">
    <source>
        <dbReference type="EMBL" id="MCL7044169.1"/>
    </source>
</evidence>
<proteinExistence type="predicted"/>
<name>A0AA41VMR6_PAPNU</name>
<feature type="region of interest" description="Disordered" evidence="1">
    <location>
        <begin position="86"/>
        <end position="126"/>
    </location>
</feature>
<evidence type="ECO:0000256" key="1">
    <source>
        <dbReference type="SAM" id="MobiDB-lite"/>
    </source>
</evidence>
<gene>
    <name evidence="2" type="ORF">MKW94_008102</name>
</gene>
<feature type="compositionally biased region" description="Basic and acidic residues" evidence="1">
    <location>
        <begin position="110"/>
        <end position="126"/>
    </location>
</feature>
<sequence>MSSGNRESGDEIIEMKSLFKMLVESQNKQAESLAKLADTQAESLAKLGETQAHTQQQIVASLAKQAESLARLGDTQADTQQQIIEILSRSTNSAGNNQKQQDNASSSGIRKQEIAEAHGNNDEEEP</sequence>
<accession>A0AA41VMR6</accession>
<dbReference type="Proteomes" id="UP001177140">
    <property type="component" value="Unassembled WGS sequence"/>
</dbReference>
<evidence type="ECO:0000313" key="3">
    <source>
        <dbReference type="Proteomes" id="UP001177140"/>
    </source>
</evidence>
<dbReference type="EMBL" id="JAJJMA010255013">
    <property type="protein sequence ID" value="MCL7044169.1"/>
    <property type="molecule type" value="Genomic_DNA"/>
</dbReference>
<feature type="non-terminal residue" evidence="2">
    <location>
        <position position="126"/>
    </location>
</feature>
<dbReference type="AlphaFoldDB" id="A0AA41VMR6"/>
<protein>
    <submittedName>
        <fullName evidence="2">Uncharacterized protein</fullName>
    </submittedName>
</protein>